<dbReference type="PROSITE" id="PS51257">
    <property type="entry name" value="PROKAR_LIPOPROTEIN"/>
    <property type="match status" value="1"/>
</dbReference>
<dbReference type="AlphaFoldDB" id="A0A9P0NAX5"/>
<protein>
    <submittedName>
        <fullName evidence="1">Uncharacterized protein</fullName>
    </submittedName>
</protein>
<dbReference type="EMBL" id="LR824562">
    <property type="protein sequence ID" value="CAH1647803.1"/>
    <property type="molecule type" value="Genomic_DNA"/>
</dbReference>
<name>A0A9P0NAX5_SPOLI</name>
<proteinExistence type="predicted"/>
<accession>A0A9P0NAX5</accession>
<reference evidence="1" key="1">
    <citation type="submission" date="2022-02" db="EMBL/GenBank/DDBJ databases">
        <authorList>
            <person name="King R."/>
        </authorList>
    </citation>
    <scope>NUCLEOTIDE SEQUENCE</scope>
</reference>
<gene>
    <name evidence="1" type="ORF">SPLIT_LOCUS13148</name>
</gene>
<evidence type="ECO:0000313" key="2">
    <source>
        <dbReference type="Proteomes" id="UP001153321"/>
    </source>
</evidence>
<dbReference type="Proteomes" id="UP001153321">
    <property type="component" value="Chromosome Z"/>
</dbReference>
<sequence length="76" mass="8675">MQALKIFMFQRHPHKRGWPVNVVLNMALFSYGCYVAECVIRTYVHVILRQQIALHSAASPATYVRAIQALLVTFEG</sequence>
<keyword evidence="2" id="KW-1185">Reference proteome</keyword>
<organism evidence="1 2">
    <name type="scientific">Spodoptera littoralis</name>
    <name type="common">Egyptian cotton leafworm</name>
    <dbReference type="NCBI Taxonomy" id="7109"/>
    <lineage>
        <taxon>Eukaryota</taxon>
        <taxon>Metazoa</taxon>
        <taxon>Ecdysozoa</taxon>
        <taxon>Arthropoda</taxon>
        <taxon>Hexapoda</taxon>
        <taxon>Insecta</taxon>
        <taxon>Pterygota</taxon>
        <taxon>Neoptera</taxon>
        <taxon>Endopterygota</taxon>
        <taxon>Lepidoptera</taxon>
        <taxon>Glossata</taxon>
        <taxon>Ditrysia</taxon>
        <taxon>Noctuoidea</taxon>
        <taxon>Noctuidae</taxon>
        <taxon>Amphipyrinae</taxon>
        <taxon>Spodoptera</taxon>
    </lineage>
</organism>
<evidence type="ECO:0000313" key="1">
    <source>
        <dbReference type="EMBL" id="CAH1647803.1"/>
    </source>
</evidence>